<dbReference type="PIRSF" id="PIRSF001293">
    <property type="entry name" value="ATP6V0A1"/>
    <property type="match status" value="1"/>
</dbReference>
<keyword evidence="5 9" id="KW-0375">Hydrogen ion transport</keyword>
<comment type="subcellular location">
    <subcellularLocation>
        <location evidence="1">Membrane</location>
        <topology evidence="1">Multi-pass membrane protein</topology>
    </subcellularLocation>
</comment>
<evidence type="ECO:0000256" key="9">
    <source>
        <dbReference type="RuleBase" id="RU361189"/>
    </source>
</evidence>
<name>A0ABQ8X7X7_9EUKA</name>
<dbReference type="InterPro" id="IPR026028">
    <property type="entry name" value="V-type_ATPase_116kDa_su_euka"/>
</dbReference>
<organism evidence="11 12">
    <name type="scientific">Anaeramoeba flamelloides</name>
    <dbReference type="NCBI Taxonomy" id="1746091"/>
    <lineage>
        <taxon>Eukaryota</taxon>
        <taxon>Metamonada</taxon>
        <taxon>Anaeramoebidae</taxon>
        <taxon>Anaeramoeba</taxon>
    </lineage>
</organism>
<evidence type="ECO:0000256" key="7">
    <source>
        <dbReference type="ARBA" id="ARBA00023065"/>
    </source>
</evidence>
<evidence type="ECO:0000256" key="10">
    <source>
        <dbReference type="SAM" id="MobiDB-lite"/>
    </source>
</evidence>
<gene>
    <name evidence="11" type="ORF">M0813_09026</name>
</gene>
<evidence type="ECO:0000256" key="1">
    <source>
        <dbReference type="ARBA" id="ARBA00004141"/>
    </source>
</evidence>
<protein>
    <recommendedName>
        <fullName evidence="9">V-type proton ATPase subunit a</fullName>
    </recommendedName>
</protein>
<dbReference type="PANTHER" id="PTHR11629:SF63">
    <property type="entry name" value="V-TYPE PROTON ATPASE SUBUNIT A"/>
    <property type="match status" value="1"/>
</dbReference>
<feature type="transmembrane region" description="Helical" evidence="9">
    <location>
        <begin position="695"/>
        <end position="714"/>
    </location>
</feature>
<evidence type="ECO:0000256" key="8">
    <source>
        <dbReference type="ARBA" id="ARBA00023136"/>
    </source>
</evidence>
<evidence type="ECO:0000256" key="4">
    <source>
        <dbReference type="ARBA" id="ARBA00022692"/>
    </source>
</evidence>
<comment type="function">
    <text evidence="9">Essential component of the vacuolar proton pump (V-ATPase), a multimeric enzyme that catalyzes the translocation of protons across the membranes. Required for assembly and activity of the V-ATPase.</text>
</comment>
<comment type="similarity">
    <text evidence="2 9">Belongs to the V-ATPase 116 kDa subunit family.</text>
</comment>
<keyword evidence="3 9" id="KW-0813">Transport</keyword>
<dbReference type="Pfam" id="PF01496">
    <property type="entry name" value="V_ATPase_I"/>
    <property type="match status" value="1"/>
</dbReference>
<feature type="transmembrane region" description="Helical" evidence="9">
    <location>
        <begin position="632"/>
        <end position="654"/>
    </location>
</feature>
<accession>A0ABQ8X7X7</accession>
<feature type="transmembrane region" description="Helical" evidence="9">
    <location>
        <begin position="477"/>
        <end position="500"/>
    </location>
</feature>
<evidence type="ECO:0000313" key="11">
    <source>
        <dbReference type="EMBL" id="KAJ6228199.1"/>
    </source>
</evidence>
<evidence type="ECO:0000256" key="6">
    <source>
        <dbReference type="ARBA" id="ARBA00022989"/>
    </source>
</evidence>
<dbReference type="Proteomes" id="UP001150062">
    <property type="component" value="Unassembled WGS sequence"/>
</dbReference>
<feature type="transmembrane region" description="Helical" evidence="9">
    <location>
        <begin position="599"/>
        <end position="620"/>
    </location>
</feature>
<keyword evidence="7 9" id="KW-0406">Ion transport</keyword>
<dbReference type="PANTHER" id="PTHR11629">
    <property type="entry name" value="VACUOLAR PROTON ATPASES"/>
    <property type="match status" value="1"/>
</dbReference>
<proteinExistence type="inferred from homology"/>
<dbReference type="InterPro" id="IPR002490">
    <property type="entry name" value="V-ATPase_116kDa_su"/>
</dbReference>
<feature type="region of interest" description="Disordered" evidence="10">
    <location>
        <begin position="158"/>
        <end position="180"/>
    </location>
</feature>
<keyword evidence="8 9" id="KW-0472">Membrane</keyword>
<keyword evidence="12" id="KW-1185">Reference proteome</keyword>
<evidence type="ECO:0000256" key="3">
    <source>
        <dbReference type="ARBA" id="ARBA00022448"/>
    </source>
</evidence>
<evidence type="ECO:0000313" key="12">
    <source>
        <dbReference type="Proteomes" id="UP001150062"/>
    </source>
</evidence>
<feature type="compositionally biased region" description="Low complexity" evidence="10">
    <location>
        <begin position="160"/>
        <end position="180"/>
    </location>
</feature>
<sequence>MSNYFRSERMKLIQLLIKPETAYSLIRAIGQLESIQFRDLNEGKPNILREFQNDVKRFDKLERRIRKFDSVTQSITIEESDEENLLQNEEIEAIEKGSIDNIEDEIMENITKLDDLVENEQQLKRRWFELIEFQHNLKILSRKIKEKDFSHSQRMIKLHSNSSSETTSNVSSSSSSATTSDILTSEDDLIKLESMSDEKTKEEIEKTQQVSRQTKGIIEQKKKVNKKPTKEHYLDVYNQYLKFNIVTGTILTESRGRIERLIWRGTKGNAYVSFWDIHDPIFNPIKKAHEHKTVFVVYYSGGFLQNRITKIVESFNAKVFNIRSTHKERKQQLEDVKLQLADLKTTIKQTNLYMKKFLKFLKLRILPWYRRIHIEKATYHTLNLFSRDTNEQYMVAEGWVRLSKLDKFRQVVQENDEIGEHAIIINILDHKQMGLMEPTYIKCKEYQKTVQSLVNSFFIPKYREINPAPIMLVTFPFFFAVMFSDLGHGILLTLFALFLFKTYDVYKVSHYHSLIQLFYNARHLILTMGISSCFIGIMYNEIFAAPMHFFDSCWEPDTNSTVAYINKGNNCTYPFGVDPEWAYKSNWLIFFNSFKMKNAVIFGLFQVTIGLLIATINCIFKKKYFNLFLDIIPKFLILFSTTGYMCFLIIYKWLVNWENRKGQEGGIKIIVTLIDLAFYLGKVEDENEFFNNQQVIQKVLLSIIIICIVIMWFIKPYLEYRLLKKKLRLWELGEIQQQNFEYTDAESFSFADLFVNQSILSIEFVLGILSNTASYTRLWALSLSHSELSAIFWDKLIMYPLSLHIPGLVAYGYLFWCFFTLFVLMMSEGLSAFLHTLRLHWIEFFSKFVDDENGIEFHPFSFKFSFKKLANQEDDEFEL</sequence>
<comment type="caution">
    <text evidence="11">The sequence shown here is derived from an EMBL/GenBank/DDBJ whole genome shotgun (WGS) entry which is preliminary data.</text>
</comment>
<reference evidence="11" key="1">
    <citation type="submission" date="2022-08" db="EMBL/GenBank/DDBJ databases">
        <title>Novel sulfate-reducing endosymbionts in the free-living metamonad Anaeramoeba.</title>
        <authorList>
            <person name="Jerlstrom-Hultqvist J."/>
            <person name="Cepicka I."/>
            <person name="Gallot-Lavallee L."/>
            <person name="Salas-Leiva D."/>
            <person name="Curtis B.A."/>
            <person name="Zahonova K."/>
            <person name="Pipaliya S."/>
            <person name="Dacks J."/>
            <person name="Roger A.J."/>
        </authorList>
    </citation>
    <scope>NUCLEOTIDE SEQUENCE</scope>
    <source>
        <strain evidence="11">Schooner1</strain>
    </source>
</reference>
<feature type="transmembrane region" description="Helical" evidence="9">
    <location>
        <begin position="803"/>
        <end position="824"/>
    </location>
</feature>
<evidence type="ECO:0000256" key="2">
    <source>
        <dbReference type="ARBA" id="ARBA00009904"/>
    </source>
</evidence>
<keyword evidence="6 9" id="KW-1133">Transmembrane helix</keyword>
<feature type="transmembrane region" description="Helical" evidence="9">
    <location>
        <begin position="521"/>
        <end position="539"/>
    </location>
</feature>
<evidence type="ECO:0000256" key="5">
    <source>
        <dbReference type="ARBA" id="ARBA00022781"/>
    </source>
</evidence>
<keyword evidence="4 9" id="KW-0812">Transmembrane</keyword>
<dbReference type="EMBL" id="JAOAOG010000329">
    <property type="protein sequence ID" value="KAJ6228199.1"/>
    <property type="molecule type" value="Genomic_DNA"/>
</dbReference>